<sequence>MNPRNLDQLDSIIEVYARQLDCQGKRSLGTVRSVWSCLREKLEQCVIDRAGRYILSDEQLTDLVKAFDQRYSSRAHQWLAKHTLNLILFKLEKEEVIETKYVKVPHQVPRTLVATLDGITPTMLAGARHIRRFLKNNRTLEPPGDWRWGIEVWKCLLFYTSVVLDSFILLPSLTQRLFSLQREDLKERDWILLPQRGRREEVDQGLRTLIRFSLTPSTTQHLKNLLRVVKLPKTRERNTRRRLFPDDWRTRKWRNRILRPAWEEFMTQLMRNTPFQAAEISMDSLVHVGTVLALTENLPPFAVAVHTAQTLVSPMTEASFNRLFLLKDWQGIENPRSQRPRVNPRQLASSYGSDGELFQQIELARQGLHREEPDARNIRREMACHIGQLVGVTERELATRPGDFTSLGYNTRCYGLWLIHLLMGKDDNGTVSTRASAIAAGFFPYCAEMPFHSWDKADWVSNVAGAMEEHATSHAKASFCRLDDFLVEVGLAPKLDIPWQAKALTKPLAQQPVPLVGPEEFDAALSATCSSVIPVEIRRLLRVKMILGFSLGLRSMEATNMKLKQFVVYPEPVIEIRVTKTAAGIRNLHLSKLMPVHHLKEVREFYEHRLRETCGNLEAPLLATPTHPEPYDSSYLASLAGLVLREVIAEPFCFHHLRHSFASWFLLRWLKAVKPCVFDGVKIPLFEHKIFHEPLLSGLRQLLFGLREPKIGEVAFSHGLVALCRLLGHSSPATTLSSYCHTVDVLSSLILRKGII</sequence>
<protein>
    <recommendedName>
        <fullName evidence="4">Tyr recombinase domain-containing protein</fullName>
    </recommendedName>
</protein>
<reference evidence="3" key="1">
    <citation type="submission" date="2018-04" db="EMBL/GenBank/DDBJ databases">
        <authorList>
            <person name="Lucker S."/>
            <person name="Sakoula D."/>
        </authorList>
    </citation>
    <scope>NUCLEOTIDE SEQUENCE [LARGE SCALE GENOMIC DNA]</scope>
</reference>
<dbReference type="AlphaFoldDB" id="A0A330L4X8"/>
<keyword evidence="3" id="KW-1185">Reference proteome</keyword>
<dbReference type="GO" id="GO:0015074">
    <property type="term" value="P:DNA integration"/>
    <property type="evidence" value="ECO:0007669"/>
    <property type="project" value="InterPro"/>
</dbReference>
<evidence type="ECO:0000256" key="1">
    <source>
        <dbReference type="ARBA" id="ARBA00023172"/>
    </source>
</evidence>
<evidence type="ECO:0000313" key="2">
    <source>
        <dbReference type="EMBL" id="SPP63972.1"/>
    </source>
</evidence>
<dbReference type="Proteomes" id="UP000248168">
    <property type="component" value="Unassembled WGS sequence"/>
</dbReference>
<gene>
    <name evidence="2" type="ORF">NITLEN_11058</name>
</gene>
<accession>A0A330L4X8</accession>
<dbReference type="Gene3D" id="1.10.443.10">
    <property type="entry name" value="Intergrase catalytic core"/>
    <property type="match status" value="1"/>
</dbReference>
<proteinExistence type="predicted"/>
<name>A0A330L4X8_9BACT</name>
<keyword evidence="1" id="KW-0233">DNA recombination</keyword>
<organism evidence="2 3">
    <name type="scientific">Nitrospira lenta</name>
    <dbReference type="NCBI Taxonomy" id="1436998"/>
    <lineage>
        <taxon>Bacteria</taxon>
        <taxon>Pseudomonadati</taxon>
        <taxon>Nitrospirota</taxon>
        <taxon>Nitrospiria</taxon>
        <taxon>Nitrospirales</taxon>
        <taxon>Nitrospiraceae</taxon>
        <taxon>Nitrospira</taxon>
    </lineage>
</organism>
<dbReference type="GO" id="GO:0003677">
    <property type="term" value="F:DNA binding"/>
    <property type="evidence" value="ECO:0007669"/>
    <property type="project" value="InterPro"/>
</dbReference>
<dbReference type="GO" id="GO:0006310">
    <property type="term" value="P:DNA recombination"/>
    <property type="evidence" value="ECO:0007669"/>
    <property type="project" value="UniProtKB-KW"/>
</dbReference>
<dbReference type="SUPFAM" id="SSF56349">
    <property type="entry name" value="DNA breaking-rejoining enzymes"/>
    <property type="match status" value="1"/>
</dbReference>
<dbReference type="InterPro" id="IPR011010">
    <property type="entry name" value="DNA_brk_join_enz"/>
</dbReference>
<evidence type="ECO:0000313" key="3">
    <source>
        <dbReference type="Proteomes" id="UP000248168"/>
    </source>
</evidence>
<evidence type="ECO:0008006" key="4">
    <source>
        <dbReference type="Google" id="ProtNLM"/>
    </source>
</evidence>
<dbReference type="EMBL" id="OUNR01000001">
    <property type="protein sequence ID" value="SPP63972.1"/>
    <property type="molecule type" value="Genomic_DNA"/>
</dbReference>
<dbReference type="InterPro" id="IPR013762">
    <property type="entry name" value="Integrase-like_cat_sf"/>
</dbReference>
<dbReference type="InParanoid" id="A0A330L4X8"/>